<gene>
    <name evidence="1" type="ORF">ENSA7_79120</name>
</gene>
<evidence type="ECO:0000313" key="1">
    <source>
        <dbReference type="EMBL" id="PRP93871.1"/>
    </source>
</evidence>
<dbReference type="AlphaFoldDB" id="A0A2S9XMF6"/>
<accession>A0A2S9XMF6</accession>
<reference evidence="1 2" key="1">
    <citation type="submission" date="2018-03" db="EMBL/GenBank/DDBJ databases">
        <title>Draft Genome Sequences of the Obligatory Marine Myxobacteria Enhygromyxa salina SWB007.</title>
        <authorList>
            <person name="Poehlein A."/>
            <person name="Moghaddam J.A."/>
            <person name="Harms H."/>
            <person name="Alanjari M."/>
            <person name="Koenig G.M."/>
            <person name="Daniel R."/>
            <person name="Schaeberle T.F."/>
        </authorList>
    </citation>
    <scope>NUCLEOTIDE SEQUENCE [LARGE SCALE GENOMIC DNA]</scope>
    <source>
        <strain evidence="1 2">SWB007</strain>
    </source>
</reference>
<comment type="caution">
    <text evidence="1">The sequence shown here is derived from an EMBL/GenBank/DDBJ whole genome shotgun (WGS) entry which is preliminary data.</text>
</comment>
<evidence type="ECO:0000313" key="2">
    <source>
        <dbReference type="Proteomes" id="UP000238823"/>
    </source>
</evidence>
<dbReference type="EMBL" id="PVNL01000146">
    <property type="protein sequence ID" value="PRP93871.1"/>
    <property type="molecule type" value="Genomic_DNA"/>
</dbReference>
<name>A0A2S9XMF6_9BACT</name>
<sequence>MFATALLCIGCPRETVAPIEADPAEPKLGRELVREPGDPRVDPSRCTGDGLDLLALVGAGPCTIAASEAAPFPDPELLVVEAPRKLEVQAGQRLEFELLLRNLSKQDLVVDLAFHSFLPLAAERTQRVGQGPGPDDACTLQAISTEPPPERVTLPPKGELAIPCDWYANTRLVDPNSYVGSECPDFPPLPAGHYRSVFTISGGAGTARTMDVEIQVR</sequence>
<dbReference type="Proteomes" id="UP000238823">
    <property type="component" value="Unassembled WGS sequence"/>
</dbReference>
<proteinExistence type="predicted"/>
<organism evidence="1 2">
    <name type="scientific">Enhygromyxa salina</name>
    <dbReference type="NCBI Taxonomy" id="215803"/>
    <lineage>
        <taxon>Bacteria</taxon>
        <taxon>Pseudomonadati</taxon>
        <taxon>Myxococcota</taxon>
        <taxon>Polyangia</taxon>
        <taxon>Nannocystales</taxon>
        <taxon>Nannocystaceae</taxon>
        <taxon>Enhygromyxa</taxon>
    </lineage>
</organism>
<protein>
    <submittedName>
        <fullName evidence="1">Uncharacterized protein</fullName>
    </submittedName>
</protein>